<gene>
    <name evidence="1" type="ORF">DSO57_1033250</name>
</gene>
<sequence>MNPPPPRYLGVMYITLTGLIDSMVPVSGPWEVLVSPNLVVGSPYWARGPPPASSQEPPTGWIPDSMHLYLGLQLLL</sequence>
<accession>A0ACC2SD59</accession>
<dbReference type="Proteomes" id="UP001165960">
    <property type="component" value="Unassembled WGS sequence"/>
</dbReference>
<protein>
    <submittedName>
        <fullName evidence="1">Uncharacterized protein</fullName>
    </submittedName>
</protein>
<evidence type="ECO:0000313" key="1">
    <source>
        <dbReference type="EMBL" id="KAJ9060222.1"/>
    </source>
</evidence>
<organism evidence="1 2">
    <name type="scientific">Entomophthora muscae</name>
    <dbReference type="NCBI Taxonomy" id="34485"/>
    <lineage>
        <taxon>Eukaryota</taxon>
        <taxon>Fungi</taxon>
        <taxon>Fungi incertae sedis</taxon>
        <taxon>Zoopagomycota</taxon>
        <taxon>Entomophthoromycotina</taxon>
        <taxon>Entomophthoromycetes</taxon>
        <taxon>Entomophthorales</taxon>
        <taxon>Entomophthoraceae</taxon>
        <taxon>Entomophthora</taxon>
    </lineage>
</organism>
<evidence type="ECO:0000313" key="2">
    <source>
        <dbReference type="Proteomes" id="UP001165960"/>
    </source>
</evidence>
<name>A0ACC2SD59_9FUNG</name>
<comment type="caution">
    <text evidence="1">The sequence shown here is derived from an EMBL/GenBank/DDBJ whole genome shotgun (WGS) entry which is preliminary data.</text>
</comment>
<reference evidence="1" key="1">
    <citation type="submission" date="2022-04" db="EMBL/GenBank/DDBJ databases">
        <title>Genome of the entomopathogenic fungus Entomophthora muscae.</title>
        <authorList>
            <person name="Elya C."/>
            <person name="Lovett B.R."/>
            <person name="Lee E."/>
            <person name="Macias A.M."/>
            <person name="Hajek A.E."/>
            <person name="De Bivort B.L."/>
            <person name="Kasson M.T."/>
            <person name="De Fine Licht H.H."/>
            <person name="Stajich J.E."/>
        </authorList>
    </citation>
    <scope>NUCLEOTIDE SEQUENCE</scope>
    <source>
        <strain evidence="1">Berkeley</strain>
    </source>
</reference>
<proteinExistence type="predicted"/>
<dbReference type="EMBL" id="QTSX02005230">
    <property type="protein sequence ID" value="KAJ9060222.1"/>
    <property type="molecule type" value="Genomic_DNA"/>
</dbReference>
<keyword evidence="2" id="KW-1185">Reference proteome</keyword>